<keyword evidence="3" id="KW-1185">Reference proteome</keyword>
<feature type="region of interest" description="Disordered" evidence="1">
    <location>
        <begin position="172"/>
        <end position="191"/>
    </location>
</feature>
<dbReference type="Proteomes" id="UP001215280">
    <property type="component" value="Unassembled WGS sequence"/>
</dbReference>
<feature type="region of interest" description="Disordered" evidence="1">
    <location>
        <begin position="210"/>
        <end position="232"/>
    </location>
</feature>
<feature type="region of interest" description="Disordered" evidence="1">
    <location>
        <begin position="1"/>
        <end position="47"/>
    </location>
</feature>
<feature type="compositionally biased region" description="Pro residues" evidence="1">
    <location>
        <begin position="125"/>
        <end position="138"/>
    </location>
</feature>
<organism evidence="2 3">
    <name type="scientific">Mycena maculata</name>
    <dbReference type="NCBI Taxonomy" id="230809"/>
    <lineage>
        <taxon>Eukaryota</taxon>
        <taxon>Fungi</taxon>
        <taxon>Dikarya</taxon>
        <taxon>Basidiomycota</taxon>
        <taxon>Agaricomycotina</taxon>
        <taxon>Agaricomycetes</taxon>
        <taxon>Agaricomycetidae</taxon>
        <taxon>Agaricales</taxon>
        <taxon>Marasmiineae</taxon>
        <taxon>Mycenaceae</taxon>
        <taxon>Mycena</taxon>
    </lineage>
</organism>
<sequence>MFAEYSQFFTSGLLSPPSSSPTSLRSSQDSFVLGPRRGSLPTDSISSTADDASMFYFTLQPGRDKDQFRSFLSLDLAESQSLRSYSVRRGPSEPPFAVDFQIPDSPCLPMGLRKSSSGSLRALPSPKPAPASPLPSVPGFPNVPRSPTIEVVVSRTPTPLVIHAVPQRKASMASQATRASATTSTVSTRYRRTRRNKALACLEGRRPVVPTGNFMRMDEDSEEEDEPVSAPAMRPTSMEEMLDLSLSDDQLIMLIARLDDGDIHSAPASSTPSSKLSSRESSKRSSAQPRRRRKTSVALKSFMDFHNDDDSSRFSWRSFIEIAT</sequence>
<evidence type="ECO:0000256" key="1">
    <source>
        <dbReference type="SAM" id="MobiDB-lite"/>
    </source>
</evidence>
<protein>
    <submittedName>
        <fullName evidence="2">Uncharacterized protein</fullName>
    </submittedName>
</protein>
<dbReference type="AlphaFoldDB" id="A0AAD7JI81"/>
<feature type="compositionally biased region" description="Low complexity" evidence="1">
    <location>
        <begin position="172"/>
        <end position="188"/>
    </location>
</feature>
<name>A0AAD7JI81_9AGAR</name>
<gene>
    <name evidence="2" type="ORF">DFH07DRAFT_362442</name>
</gene>
<evidence type="ECO:0000313" key="2">
    <source>
        <dbReference type="EMBL" id="KAJ7765379.1"/>
    </source>
</evidence>
<feature type="region of interest" description="Disordered" evidence="1">
    <location>
        <begin position="113"/>
        <end position="139"/>
    </location>
</feature>
<proteinExistence type="predicted"/>
<comment type="caution">
    <text evidence="2">The sequence shown here is derived from an EMBL/GenBank/DDBJ whole genome shotgun (WGS) entry which is preliminary data.</text>
</comment>
<accession>A0AAD7JI81</accession>
<feature type="region of interest" description="Disordered" evidence="1">
    <location>
        <begin position="262"/>
        <end position="311"/>
    </location>
</feature>
<reference evidence="2" key="1">
    <citation type="submission" date="2023-03" db="EMBL/GenBank/DDBJ databases">
        <title>Massive genome expansion in bonnet fungi (Mycena s.s.) driven by repeated elements and novel gene families across ecological guilds.</title>
        <authorList>
            <consortium name="Lawrence Berkeley National Laboratory"/>
            <person name="Harder C.B."/>
            <person name="Miyauchi S."/>
            <person name="Viragh M."/>
            <person name="Kuo A."/>
            <person name="Thoen E."/>
            <person name="Andreopoulos B."/>
            <person name="Lu D."/>
            <person name="Skrede I."/>
            <person name="Drula E."/>
            <person name="Henrissat B."/>
            <person name="Morin E."/>
            <person name="Kohler A."/>
            <person name="Barry K."/>
            <person name="LaButti K."/>
            <person name="Morin E."/>
            <person name="Salamov A."/>
            <person name="Lipzen A."/>
            <person name="Mereny Z."/>
            <person name="Hegedus B."/>
            <person name="Baldrian P."/>
            <person name="Stursova M."/>
            <person name="Weitz H."/>
            <person name="Taylor A."/>
            <person name="Grigoriev I.V."/>
            <person name="Nagy L.G."/>
            <person name="Martin F."/>
            <person name="Kauserud H."/>
        </authorList>
    </citation>
    <scope>NUCLEOTIDE SEQUENCE</scope>
    <source>
        <strain evidence="2">CBHHK188m</strain>
    </source>
</reference>
<feature type="compositionally biased region" description="Low complexity" evidence="1">
    <location>
        <begin position="265"/>
        <end position="276"/>
    </location>
</feature>
<feature type="compositionally biased region" description="Low complexity" evidence="1">
    <location>
        <begin position="11"/>
        <end position="30"/>
    </location>
</feature>
<evidence type="ECO:0000313" key="3">
    <source>
        <dbReference type="Proteomes" id="UP001215280"/>
    </source>
</evidence>
<dbReference type="EMBL" id="JARJLG010000035">
    <property type="protein sequence ID" value="KAJ7765379.1"/>
    <property type="molecule type" value="Genomic_DNA"/>
</dbReference>